<proteinExistence type="predicted"/>
<protein>
    <submittedName>
        <fullName evidence="1">Uncharacterized protein</fullName>
    </submittedName>
</protein>
<sequence>MFKQWRGQDGIPTLVLAGPDEFAPDAGEDAVGRLASMTRKAYDLLRVDDGYLSASAAAWFRDHAGGTPKGFREVGGEPVTRLHRVAGDNGVERTVAVVFLPDLPKPWEDPTPAMAAQAEQAGLAARGRADLVIGVAGWGGLGERRYLAELGQAFHILLGGGIGTGFDGVVDGAAPSLLWSRPDMQGRSVNVVDVLAWPQRVQGLSQPRHWIVGIDISVRQVPLKDAVEPDPAVEAVVGTVPAAW</sequence>
<organism evidence="1 2">
    <name type="scientific">Nitratidesulfovibrio liaohensis</name>
    <dbReference type="NCBI Taxonomy" id="2604158"/>
    <lineage>
        <taxon>Bacteria</taxon>
        <taxon>Pseudomonadati</taxon>
        <taxon>Thermodesulfobacteriota</taxon>
        <taxon>Desulfovibrionia</taxon>
        <taxon>Desulfovibrionales</taxon>
        <taxon>Desulfovibrionaceae</taxon>
        <taxon>Nitratidesulfovibrio</taxon>
    </lineage>
</organism>
<accession>A0ABY9R2Y2</accession>
<dbReference type="RefSeq" id="WP_309542041.1">
    <property type="nucleotide sequence ID" value="NZ_CP133659.1"/>
</dbReference>
<dbReference type="EMBL" id="CP133659">
    <property type="protein sequence ID" value="WMW66131.1"/>
    <property type="molecule type" value="Genomic_DNA"/>
</dbReference>
<dbReference type="Proteomes" id="UP001180616">
    <property type="component" value="Chromosome"/>
</dbReference>
<name>A0ABY9R2Y2_9BACT</name>
<evidence type="ECO:0000313" key="2">
    <source>
        <dbReference type="Proteomes" id="UP001180616"/>
    </source>
</evidence>
<reference evidence="1" key="1">
    <citation type="submission" date="2023-09" db="EMBL/GenBank/DDBJ databases">
        <authorList>
            <consortium name="CW5 consortium"/>
            <person name="Lu C.-W."/>
        </authorList>
    </citation>
    <scope>NUCLEOTIDE SEQUENCE</scope>
    <source>
        <strain evidence="1">KPS</strain>
    </source>
</reference>
<evidence type="ECO:0000313" key="1">
    <source>
        <dbReference type="EMBL" id="WMW66131.1"/>
    </source>
</evidence>
<keyword evidence="2" id="KW-1185">Reference proteome</keyword>
<gene>
    <name evidence="1" type="ORF">KPS_000681</name>
</gene>